<organism evidence="2 3">
    <name type="scientific">Luteococcus sanguinis</name>
    <dbReference type="NCBI Taxonomy" id="174038"/>
    <lineage>
        <taxon>Bacteria</taxon>
        <taxon>Bacillati</taxon>
        <taxon>Actinomycetota</taxon>
        <taxon>Actinomycetes</taxon>
        <taxon>Propionibacteriales</taxon>
        <taxon>Propionibacteriaceae</taxon>
        <taxon>Luteococcus</taxon>
    </lineage>
</organism>
<gene>
    <name evidence="2" type="ORF">ACFP57_02435</name>
</gene>
<feature type="domain" description="SseB protein N-terminal" evidence="1">
    <location>
        <begin position="34"/>
        <end position="148"/>
    </location>
</feature>
<reference evidence="3" key="1">
    <citation type="journal article" date="2019" name="Int. J. Syst. Evol. Microbiol.">
        <title>The Global Catalogue of Microorganisms (GCM) 10K type strain sequencing project: providing services to taxonomists for standard genome sequencing and annotation.</title>
        <authorList>
            <consortium name="The Broad Institute Genomics Platform"/>
            <consortium name="The Broad Institute Genome Sequencing Center for Infectious Disease"/>
            <person name="Wu L."/>
            <person name="Ma J."/>
        </authorList>
    </citation>
    <scope>NUCLEOTIDE SEQUENCE [LARGE SCALE GENOMIC DNA]</scope>
    <source>
        <strain evidence="3">CGMCC 1.15277</strain>
    </source>
</reference>
<evidence type="ECO:0000259" key="1">
    <source>
        <dbReference type="Pfam" id="PF07179"/>
    </source>
</evidence>
<evidence type="ECO:0000313" key="3">
    <source>
        <dbReference type="Proteomes" id="UP001596266"/>
    </source>
</evidence>
<comment type="caution">
    <text evidence="2">The sequence shown here is derived from an EMBL/GenBank/DDBJ whole genome shotgun (WGS) entry which is preliminary data.</text>
</comment>
<dbReference type="Proteomes" id="UP001596266">
    <property type="component" value="Unassembled WGS sequence"/>
</dbReference>
<proteinExistence type="predicted"/>
<dbReference type="EMBL" id="JBHSUA010000007">
    <property type="protein sequence ID" value="MFC6395856.1"/>
    <property type="molecule type" value="Genomic_DNA"/>
</dbReference>
<keyword evidence="3" id="KW-1185">Reference proteome</keyword>
<dbReference type="Pfam" id="PF07179">
    <property type="entry name" value="SseB"/>
    <property type="match status" value="1"/>
</dbReference>
<name>A0ABW1WYB6_9ACTN</name>
<sequence>MSHQHPIDTAHGQRLAQPSAAYLDDHGDADPAVRAALAAASDQLGYLRAVVALGGARLLMPIVASGDDGMGGPDLDRHAEMAAVTIENAQGEKALLAFTGIDSMTAWSGDARPVLGTLDEMCATVAEAGATHLLVDVAGPVQFALGPDVAQQAAKGHRLIELEDGGFGWMYLAEQHGGADDQPADSRPKAASS</sequence>
<dbReference type="InterPro" id="IPR009839">
    <property type="entry name" value="SseB_N"/>
</dbReference>
<dbReference type="RefSeq" id="WP_343884557.1">
    <property type="nucleotide sequence ID" value="NZ_BAAAKI010000002.1"/>
</dbReference>
<protein>
    <submittedName>
        <fullName evidence="2">SseB family protein</fullName>
    </submittedName>
</protein>
<evidence type="ECO:0000313" key="2">
    <source>
        <dbReference type="EMBL" id="MFC6395856.1"/>
    </source>
</evidence>
<accession>A0ABW1WYB6</accession>